<protein>
    <submittedName>
        <fullName evidence="1">Uncharacterized protein</fullName>
    </submittedName>
</protein>
<name>A0ACC4E662_PURLI</name>
<organism evidence="1 2">
    <name type="scientific">Purpureocillium lilacinum</name>
    <name type="common">Paecilomyces lilacinus</name>
    <dbReference type="NCBI Taxonomy" id="33203"/>
    <lineage>
        <taxon>Eukaryota</taxon>
        <taxon>Fungi</taxon>
        <taxon>Dikarya</taxon>
        <taxon>Ascomycota</taxon>
        <taxon>Pezizomycotina</taxon>
        <taxon>Sordariomycetes</taxon>
        <taxon>Hypocreomycetidae</taxon>
        <taxon>Hypocreales</taxon>
        <taxon>Ophiocordycipitaceae</taxon>
        <taxon>Purpureocillium</taxon>
    </lineage>
</organism>
<dbReference type="Proteomes" id="UP001638806">
    <property type="component" value="Unassembled WGS sequence"/>
</dbReference>
<keyword evidence="2" id="KW-1185">Reference proteome</keyword>
<sequence>MDTSSGSALAPAGQQGAQWQIDIPSLSQMLLRIGADGLKRIQMSGVDLHTIGCLLALGEVSPASATFRKKLLSYRRIQRSRKWFLNAIIEYGSGTNTVVDQLLKTRSGENILSLVVAITSVLDEAATDVLMNVFELLHTPYDSVPGITQVQRVRSTCLSLARAADFKDRVARTHDLILRDCFVTKRVFIDQDALPDSITMAKLIVELKSHCLEGGPQRSRRLLYYGLIGAAWCVEYSKDVLGLDVCLVFHDGTVYPVSGNFTTAQVIVLPTLEPGMEIAQKLRKPTDFLLNSTRRHKSQAISWLRSCGQGNIDYFQLCCGWNLVDRQEVGNLIYSIAKSYIEYRLQSGTASDGDEVNTFYGSNMALFITNLQRTLYLLGLPERLSFPRRLETITLYNKLPEQQARADVDTWIVFEDVAVNGATCQLHNTVLSIAYRASCLAFTDWAEECRQLAFGAASYGRNYFAAMFPCVPGETQPSTANSNLERKNSLNTEILGMEIATFLTGSGAALERLEIPGRRFIGADLDGFLLVNYRAVEQSLRPGPIFIIREGQFLLDGEHRQAVREVPFYVATSRLTSGALVSLDPGCGRVALAPSNGYPTMANAATVEASLARNAIHLNYMVPYSEGLGIQSRVGGILDNLHLLKVTTPCHHEPDAPLYVQSEKLKLVSGKEELWLKDKRGYYWMVPLTPEASRIDPSPLENEPITLIYYLATANNPVAQWLVAANAACRTDRTLEQSFFYIIQQKCCLECTVAQATAGATKVLPGPVRKIAIIQGSGLV</sequence>
<reference evidence="1" key="1">
    <citation type="submission" date="2024-12" db="EMBL/GenBank/DDBJ databases">
        <title>Comparative genomics and development of molecular markers within Purpureocillium lilacinum and among Purpureocillium species.</title>
        <authorList>
            <person name="Yeh Z.-Y."/>
            <person name="Ni N.-T."/>
            <person name="Lo P.-H."/>
            <person name="Mushyakhwo K."/>
            <person name="Lin C.-F."/>
            <person name="Nai Y.-S."/>
        </authorList>
    </citation>
    <scope>NUCLEOTIDE SEQUENCE</scope>
    <source>
        <strain evidence="1">NCHU-NPUST-175</strain>
    </source>
</reference>
<accession>A0ACC4E662</accession>
<evidence type="ECO:0000313" key="1">
    <source>
        <dbReference type="EMBL" id="KAL3963131.1"/>
    </source>
</evidence>
<evidence type="ECO:0000313" key="2">
    <source>
        <dbReference type="Proteomes" id="UP001638806"/>
    </source>
</evidence>
<comment type="caution">
    <text evidence="1">The sequence shown here is derived from an EMBL/GenBank/DDBJ whole genome shotgun (WGS) entry which is preliminary data.</text>
</comment>
<dbReference type="EMBL" id="JBGNUJ010000002">
    <property type="protein sequence ID" value="KAL3963131.1"/>
    <property type="molecule type" value="Genomic_DNA"/>
</dbReference>
<proteinExistence type="predicted"/>
<gene>
    <name evidence="1" type="ORF">ACCO45_000135</name>
</gene>